<proteinExistence type="predicted"/>
<reference evidence="3" key="1">
    <citation type="submission" date="2016-12" db="EMBL/GenBank/DDBJ databases">
        <title>Comparative genomics of four Isosphaeraceae planctomycetes: a common pool of plasmids and glycoside hydrolase genes.</title>
        <authorList>
            <person name="Ivanova A."/>
        </authorList>
    </citation>
    <scope>NUCLEOTIDE SEQUENCE [LARGE SCALE GENOMIC DNA]</scope>
    <source>
        <strain evidence="3">PX4</strain>
    </source>
</reference>
<gene>
    <name evidence="2" type="ORF">BSF38_00277</name>
</gene>
<dbReference type="KEGG" id="pbor:BSF38_00277"/>
<keyword evidence="3" id="KW-1185">Reference proteome</keyword>
<evidence type="ECO:0000256" key="1">
    <source>
        <dbReference type="SAM" id="MobiDB-lite"/>
    </source>
</evidence>
<name>A0A1U7CIW1_9BACT</name>
<organism evidence="2 3">
    <name type="scientific">Paludisphaera borealis</name>
    <dbReference type="NCBI Taxonomy" id="1387353"/>
    <lineage>
        <taxon>Bacteria</taxon>
        <taxon>Pseudomonadati</taxon>
        <taxon>Planctomycetota</taxon>
        <taxon>Planctomycetia</taxon>
        <taxon>Isosphaerales</taxon>
        <taxon>Isosphaeraceae</taxon>
        <taxon>Paludisphaera</taxon>
    </lineage>
</organism>
<dbReference type="Proteomes" id="UP000186309">
    <property type="component" value="Chromosome"/>
</dbReference>
<evidence type="ECO:0008006" key="4">
    <source>
        <dbReference type="Google" id="ProtNLM"/>
    </source>
</evidence>
<dbReference type="AlphaFoldDB" id="A0A1U7CIW1"/>
<accession>A0A1U7CIW1</accession>
<dbReference type="RefSeq" id="WP_145951923.1">
    <property type="nucleotide sequence ID" value="NZ_CP019082.1"/>
</dbReference>
<sequence length="76" mass="8199">MPPVMVCPEETDLLAFAAGEDLSSQLVAHVAACPHCWPAILRLQAEIGCLRSTHSRHNPAPQKSAVQVQSEPTENL</sequence>
<protein>
    <recommendedName>
        <fullName evidence="4">Zinc-finger domain-containing protein</fullName>
    </recommendedName>
</protein>
<feature type="region of interest" description="Disordered" evidence="1">
    <location>
        <begin position="53"/>
        <end position="76"/>
    </location>
</feature>
<dbReference type="EMBL" id="CP019082">
    <property type="protein sequence ID" value="APW58869.1"/>
    <property type="molecule type" value="Genomic_DNA"/>
</dbReference>
<evidence type="ECO:0000313" key="3">
    <source>
        <dbReference type="Proteomes" id="UP000186309"/>
    </source>
</evidence>
<evidence type="ECO:0000313" key="2">
    <source>
        <dbReference type="EMBL" id="APW58869.1"/>
    </source>
</evidence>
<feature type="compositionally biased region" description="Polar residues" evidence="1">
    <location>
        <begin position="64"/>
        <end position="76"/>
    </location>
</feature>